<proteinExistence type="predicted"/>
<reference evidence="2 3" key="1">
    <citation type="journal article" date="2012" name="Eukaryot. Cell">
        <title>Genome sequence of the fungus Glarea lozoyensis: the first genome sequence of a species from the Helotiaceae family.</title>
        <authorList>
            <person name="Youssar L."/>
            <person name="Gruening B.A."/>
            <person name="Erxleben A."/>
            <person name="Guenther S."/>
            <person name="Huettel W."/>
        </authorList>
    </citation>
    <scope>NUCLEOTIDE SEQUENCE [LARGE SCALE GENOMIC DNA]</scope>
    <source>
        <strain evidence="3">ATCC 74030 / MF5533</strain>
    </source>
</reference>
<dbReference type="SUPFAM" id="SSF46565">
    <property type="entry name" value="Chaperone J-domain"/>
    <property type="match status" value="1"/>
</dbReference>
<dbReference type="PANTHER" id="PTHR43948:SF10">
    <property type="entry name" value="MRJ, ISOFORM E"/>
    <property type="match status" value="1"/>
</dbReference>
<dbReference type="GO" id="GO:0051087">
    <property type="term" value="F:protein-folding chaperone binding"/>
    <property type="evidence" value="ECO:0007669"/>
    <property type="project" value="TreeGrafter"/>
</dbReference>
<comment type="caution">
    <text evidence="2">The sequence shown here is derived from an EMBL/GenBank/DDBJ whole genome shotgun (WGS) entry which is preliminary data.</text>
</comment>
<dbReference type="Pfam" id="PF00226">
    <property type="entry name" value="DnaJ"/>
    <property type="match status" value="1"/>
</dbReference>
<dbReference type="InParanoid" id="H0EPS2"/>
<dbReference type="EMBL" id="AGUE01000116">
    <property type="protein sequence ID" value="EHK99500.1"/>
    <property type="molecule type" value="Genomic_DNA"/>
</dbReference>
<dbReference type="HOGENOM" id="CLU_1496348_0_0_1"/>
<evidence type="ECO:0000313" key="3">
    <source>
        <dbReference type="Proteomes" id="UP000005446"/>
    </source>
</evidence>
<dbReference type="CDD" id="cd06257">
    <property type="entry name" value="DnaJ"/>
    <property type="match status" value="1"/>
</dbReference>
<dbReference type="InterPro" id="IPR001623">
    <property type="entry name" value="DnaJ_domain"/>
</dbReference>
<protein>
    <submittedName>
        <fullName evidence="2">Putative Chaperone protein DnaJ</fullName>
    </submittedName>
</protein>
<dbReference type="Gene3D" id="1.10.287.110">
    <property type="entry name" value="DnaJ domain"/>
    <property type="match status" value="1"/>
</dbReference>
<keyword evidence="3" id="KW-1185">Reference proteome</keyword>
<dbReference type="Proteomes" id="UP000005446">
    <property type="component" value="Unassembled WGS sequence"/>
</dbReference>
<dbReference type="OrthoDB" id="3561807at2759"/>
<dbReference type="GO" id="GO:0044183">
    <property type="term" value="F:protein folding chaperone"/>
    <property type="evidence" value="ECO:0007669"/>
    <property type="project" value="TreeGrafter"/>
</dbReference>
<gene>
    <name evidence="2" type="ORF">M7I_4658</name>
</gene>
<dbReference type="PANTHER" id="PTHR43948">
    <property type="entry name" value="DNAJ HOMOLOG SUBFAMILY B"/>
    <property type="match status" value="1"/>
</dbReference>
<feature type="domain" description="J" evidence="1">
    <location>
        <begin position="6"/>
        <end position="78"/>
    </location>
</feature>
<dbReference type="AlphaFoldDB" id="H0EPS2"/>
<dbReference type="PRINTS" id="PR00625">
    <property type="entry name" value="JDOMAIN"/>
</dbReference>
<dbReference type="GO" id="GO:0005737">
    <property type="term" value="C:cytoplasm"/>
    <property type="evidence" value="ECO:0007669"/>
    <property type="project" value="TreeGrafter"/>
</dbReference>
<name>H0EPS2_GLAL7</name>
<dbReference type="GO" id="GO:0005634">
    <property type="term" value="C:nucleus"/>
    <property type="evidence" value="ECO:0007669"/>
    <property type="project" value="TreeGrafter"/>
</dbReference>
<evidence type="ECO:0000313" key="2">
    <source>
        <dbReference type="EMBL" id="EHK99500.1"/>
    </source>
</evidence>
<evidence type="ECO:0000259" key="1">
    <source>
        <dbReference type="PROSITE" id="PS50076"/>
    </source>
</evidence>
<dbReference type="SMART" id="SM00271">
    <property type="entry name" value="DnaJ"/>
    <property type="match status" value="1"/>
</dbReference>
<dbReference type="InterPro" id="IPR036869">
    <property type="entry name" value="J_dom_sf"/>
</dbReference>
<dbReference type="PROSITE" id="PS50076">
    <property type="entry name" value="DNAJ_2"/>
    <property type="match status" value="1"/>
</dbReference>
<organism evidence="2 3">
    <name type="scientific">Glarea lozoyensis (strain ATCC 74030 / MF5533)</name>
    <dbReference type="NCBI Taxonomy" id="1104152"/>
    <lineage>
        <taxon>Eukaryota</taxon>
        <taxon>Fungi</taxon>
        <taxon>Dikarya</taxon>
        <taxon>Ascomycota</taxon>
        <taxon>Pezizomycotina</taxon>
        <taxon>Leotiomycetes</taxon>
        <taxon>Helotiales</taxon>
        <taxon>Helotiaceae</taxon>
        <taxon>Glarea</taxon>
    </lineage>
</organism>
<sequence length="180" mass="20973">MDPETDYYELLGLLQSASLKDIDTAYKKASLRHHPDRNLNSPTAHEEFITTNEYRSKAMGNFRGRWTKRLKTFTHREGQTRAFNLPGRGTRCVSEEYIKTLIILDSSRQRIIRKLHPSQRQTHLNEVQRDFEKSNHELRQKACKEVLELLALLPRSKGNWTYRDAETLAGFEEVDGVSVL</sequence>
<dbReference type="GO" id="GO:0051082">
    <property type="term" value="F:unfolded protein binding"/>
    <property type="evidence" value="ECO:0007669"/>
    <property type="project" value="TreeGrafter"/>
</dbReference>
<accession>H0EPS2</accession>